<feature type="domain" description="Endonuclease/exonuclease/phosphatase" evidence="1">
    <location>
        <begin position="104"/>
        <end position="220"/>
    </location>
</feature>
<dbReference type="OrthoDB" id="6772810at2759"/>
<dbReference type="STRING" id="543379.A0A232EI66"/>
<proteinExistence type="predicted"/>
<dbReference type="Pfam" id="PF14529">
    <property type="entry name" value="Exo_endo_phos_2"/>
    <property type="match status" value="1"/>
</dbReference>
<sequence length="505" mass="57625">MALDKHLKILQWNCRSLRGKTYELESLLNNYNVACLQETWLNSQDIVRLKNFNISRIDRLTDTHGGGLITAVRNNLSFKNIPLTEKFNGFEILTTEIKYHKEIITVINLYRDHRIRTEIKSIKNLIKYITEFNKVIICGDFNAHHSMWSVGKEDHIGKHIASEITHTNFVILNDPFRATLIPKPQNKPGSPDISAISLNLIHKTEWSLLGDALGGDHLPVSITITNKKTDSSTNREKLNTNRVKWERFKRDLEVKTHNTDFSPLNAIEAYDKINSLIIDTIMEAGAKISKGERAITPKPPWWNSELDRAVEDRKTKLDKYAESMNALKLLTKTLKSKYTRDYMQSLGVNTPTNSIWQMIGGLKGFLSTSQNTASFDYEDPKIKATIDKLCTNADAETTDIPYTTSNHLLDSKITTQNTASFDYEDPKIKATIDKLCTNADAETIDIPYTTSNHHLDSKITTLLEQRVIPKQWTEYNTILIPKPENKSYRPIALASSLLKLLEKNH</sequence>
<dbReference type="InterPro" id="IPR036691">
    <property type="entry name" value="Endo/exonu/phosph_ase_sf"/>
</dbReference>
<evidence type="ECO:0000259" key="1">
    <source>
        <dbReference type="Pfam" id="PF14529"/>
    </source>
</evidence>
<dbReference type="Proteomes" id="UP000215335">
    <property type="component" value="Unassembled WGS sequence"/>
</dbReference>
<accession>A0A232EI66</accession>
<comment type="caution">
    <text evidence="2">The sequence shown here is derived from an EMBL/GenBank/DDBJ whole genome shotgun (WGS) entry which is preliminary data.</text>
</comment>
<dbReference type="SUPFAM" id="SSF56219">
    <property type="entry name" value="DNase I-like"/>
    <property type="match status" value="1"/>
</dbReference>
<protein>
    <recommendedName>
        <fullName evidence="1">Endonuclease/exonuclease/phosphatase domain-containing protein</fullName>
    </recommendedName>
</protein>
<dbReference type="GO" id="GO:0003824">
    <property type="term" value="F:catalytic activity"/>
    <property type="evidence" value="ECO:0007669"/>
    <property type="project" value="InterPro"/>
</dbReference>
<gene>
    <name evidence="2" type="ORF">TSAR_012790</name>
</gene>
<evidence type="ECO:0000313" key="3">
    <source>
        <dbReference type="Proteomes" id="UP000215335"/>
    </source>
</evidence>
<organism evidence="2 3">
    <name type="scientific">Trichomalopsis sarcophagae</name>
    <dbReference type="NCBI Taxonomy" id="543379"/>
    <lineage>
        <taxon>Eukaryota</taxon>
        <taxon>Metazoa</taxon>
        <taxon>Ecdysozoa</taxon>
        <taxon>Arthropoda</taxon>
        <taxon>Hexapoda</taxon>
        <taxon>Insecta</taxon>
        <taxon>Pterygota</taxon>
        <taxon>Neoptera</taxon>
        <taxon>Endopterygota</taxon>
        <taxon>Hymenoptera</taxon>
        <taxon>Apocrita</taxon>
        <taxon>Proctotrupomorpha</taxon>
        <taxon>Chalcidoidea</taxon>
        <taxon>Pteromalidae</taxon>
        <taxon>Pteromalinae</taxon>
        <taxon>Trichomalopsis</taxon>
    </lineage>
</organism>
<dbReference type="AlphaFoldDB" id="A0A232EI66"/>
<name>A0A232EI66_9HYME</name>
<dbReference type="PANTHER" id="PTHR36688">
    <property type="entry name" value="ENDO/EXONUCLEASE/PHOSPHATASE DOMAIN-CONTAINING PROTEIN"/>
    <property type="match status" value="1"/>
</dbReference>
<evidence type="ECO:0000313" key="2">
    <source>
        <dbReference type="EMBL" id="OXU18043.1"/>
    </source>
</evidence>
<dbReference type="PANTHER" id="PTHR36688:SF2">
    <property type="entry name" value="ENDONUCLEASE_EXONUCLEASE_PHOSPHATASE DOMAIN-CONTAINING PROTEIN"/>
    <property type="match status" value="1"/>
</dbReference>
<dbReference type="InterPro" id="IPR005135">
    <property type="entry name" value="Endo/exonuclease/phosphatase"/>
</dbReference>
<dbReference type="EMBL" id="NNAY01004327">
    <property type="protein sequence ID" value="OXU18043.1"/>
    <property type="molecule type" value="Genomic_DNA"/>
</dbReference>
<dbReference type="Gene3D" id="3.60.10.10">
    <property type="entry name" value="Endonuclease/exonuclease/phosphatase"/>
    <property type="match status" value="1"/>
</dbReference>
<reference evidence="2 3" key="1">
    <citation type="journal article" date="2017" name="Curr. Biol.">
        <title>The Evolution of Venom by Co-option of Single-Copy Genes.</title>
        <authorList>
            <person name="Martinson E.O."/>
            <person name="Mrinalini"/>
            <person name="Kelkar Y.D."/>
            <person name="Chang C.H."/>
            <person name="Werren J.H."/>
        </authorList>
    </citation>
    <scope>NUCLEOTIDE SEQUENCE [LARGE SCALE GENOMIC DNA]</scope>
    <source>
        <strain evidence="2 3">Alberta</strain>
        <tissue evidence="2">Whole body</tissue>
    </source>
</reference>
<dbReference type="InterPro" id="IPR052560">
    <property type="entry name" value="RdDP_mobile_element"/>
</dbReference>
<keyword evidence="3" id="KW-1185">Reference proteome</keyword>